<reference evidence="8 9" key="1">
    <citation type="submission" date="2010-11" db="EMBL/GenBank/DDBJ databases">
        <authorList>
            <person name="Durkin A.S."/>
            <person name="Madupu R."/>
            <person name="Torralba M."/>
            <person name="Gillis M."/>
            <person name="Methe B."/>
            <person name="Sutton G."/>
            <person name="Nelson K.E."/>
        </authorList>
    </citation>
    <scope>NUCLEOTIDE SEQUENCE [LARGE SCALE GENOMIC DNA]</scope>
    <source>
        <strain evidence="8 9">UPII 345-E</strain>
    </source>
</reference>
<dbReference type="Pfam" id="PF04002">
    <property type="entry name" value="RadC"/>
    <property type="match status" value="1"/>
</dbReference>
<dbReference type="InterPro" id="IPR020891">
    <property type="entry name" value="UPF0758_CS"/>
</dbReference>
<keyword evidence="6" id="KW-0482">Metalloprotease</keyword>
<evidence type="ECO:0000313" key="8">
    <source>
        <dbReference type="EMBL" id="EFR42283.1"/>
    </source>
</evidence>
<keyword evidence="2" id="KW-0645">Protease</keyword>
<dbReference type="SUPFAM" id="SSF102712">
    <property type="entry name" value="JAB1/MPN domain"/>
    <property type="match status" value="1"/>
</dbReference>
<dbReference type="AlphaFoldDB" id="E4LAB7"/>
<sequence length="151" mass="17051">MKKILTQYNIRLVKEQAKKYELPSIKANSPKNVACIADSIYNFETLTQECLILITLDIKLNVIGIFEVARGDISQCITPIKSILQRALLTNATSIILIHNHPSGDTTPSSHDVHTTRKIDDACRLLDINLQDHLVIYNKNTYTSLKEKGYI</sequence>
<evidence type="ECO:0000256" key="6">
    <source>
        <dbReference type="ARBA" id="ARBA00023049"/>
    </source>
</evidence>
<organism evidence="8 9">
    <name type="scientific">Dialister micraerophilus UPII 345-E</name>
    <dbReference type="NCBI Taxonomy" id="910314"/>
    <lineage>
        <taxon>Bacteria</taxon>
        <taxon>Bacillati</taxon>
        <taxon>Bacillota</taxon>
        <taxon>Negativicutes</taxon>
        <taxon>Veillonellales</taxon>
        <taxon>Veillonellaceae</taxon>
        <taxon>Dialister</taxon>
    </lineage>
</organism>
<dbReference type="InterPro" id="IPR037518">
    <property type="entry name" value="MPN"/>
</dbReference>
<feature type="domain" description="MPN" evidence="7">
    <location>
        <begin position="26"/>
        <end position="151"/>
    </location>
</feature>
<dbReference type="RefSeq" id="WP_007555148.1">
    <property type="nucleotide sequence ID" value="NZ_AENT01000028.1"/>
</dbReference>
<evidence type="ECO:0000256" key="3">
    <source>
        <dbReference type="ARBA" id="ARBA00022723"/>
    </source>
</evidence>
<keyword evidence="5" id="KW-0862">Zinc</keyword>
<dbReference type="eggNOG" id="COG2003">
    <property type="taxonomic scope" value="Bacteria"/>
</dbReference>
<evidence type="ECO:0000256" key="5">
    <source>
        <dbReference type="ARBA" id="ARBA00022833"/>
    </source>
</evidence>
<dbReference type="OrthoDB" id="9804482at2"/>
<dbReference type="GO" id="GO:0006508">
    <property type="term" value="P:proteolysis"/>
    <property type="evidence" value="ECO:0007669"/>
    <property type="project" value="UniProtKB-KW"/>
</dbReference>
<comment type="similarity">
    <text evidence="1">Belongs to the UPF0758 family.</text>
</comment>
<protein>
    <submittedName>
        <fullName evidence="8">Putative DNA repair protein RadC</fullName>
    </submittedName>
</protein>
<dbReference type="PROSITE" id="PS50249">
    <property type="entry name" value="MPN"/>
    <property type="match status" value="1"/>
</dbReference>
<name>E4LAB7_9FIRM</name>
<comment type="caution">
    <text evidence="8">The sequence shown here is derived from an EMBL/GenBank/DDBJ whole genome shotgun (WGS) entry which is preliminary data.</text>
</comment>
<dbReference type="PANTHER" id="PTHR30471:SF3">
    <property type="entry name" value="UPF0758 PROTEIN YEES-RELATED"/>
    <property type="match status" value="1"/>
</dbReference>
<dbReference type="EMBL" id="AENT01000028">
    <property type="protein sequence ID" value="EFR42283.1"/>
    <property type="molecule type" value="Genomic_DNA"/>
</dbReference>
<dbReference type="Proteomes" id="UP000004594">
    <property type="component" value="Unassembled WGS sequence"/>
</dbReference>
<dbReference type="PROSITE" id="PS01302">
    <property type="entry name" value="UPF0758"/>
    <property type="match status" value="1"/>
</dbReference>
<dbReference type="PANTHER" id="PTHR30471">
    <property type="entry name" value="DNA REPAIR PROTEIN RADC"/>
    <property type="match status" value="1"/>
</dbReference>
<dbReference type="InterPro" id="IPR025657">
    <property type="entry name" value="RadC_JAB"/>
</dbReference>
<dbReference type="GO" id="GO:0046872">
    <property type="term" value="F:metal ion binding"/>
    <property type="evidence" value="ECO:0007669"/>
    <property type="project" value="UniProtKB-KW"/>
</dbReference>
<dbReference type="InterPro" id="IPR001405">
    <property type="entry name" value="UPF0758"/>
</dbReference>
<evidence type="ECO:0000256" key="2">
    <source>
        <dbReference type="ARBA" id="ARBA00022670"/>
    </source>
</evidence>
<dbReference type="CDD" id="cd08071">
    <property type="entry name" value="MPN_DUF2466"/>
    <property type="match status" value="1"/>
</dbReference>
<gene>
    <name evidence="8" type="ORF">HMPREF9220_0747</name>
</gene>
<proteinExistence type="inferred from homology"/>
<keyword evidence="4" id="KW-0378">Hydrolase</keyword>
<keyword evidence="3" id="KW-0479">Metal-binding</keyword>
<evidence type="ECO:0000256" key="4">
    <source>
        <dbReference type="ARBA" id="ARBA00022801"/>
    </source>
</evidence>
<evidence type="ECO:0000256" key="1">
    <source>
        <dbReference type="ARBA" id="ARBA00010243"/>
    </source>
</evidence>
<accession>E4LAB7</accession>
<dbReference type="GO" id="GO:0008237">
    <property type="term" value="F:metallopeptidase activity"/>
    <property type="evidence" value="ECO:0007669"/>
    <property type="project" value="UniProtKB-KW"/>
</dbReference>
<dbReference type="Gene3D" id="3.40.140.10">
    <property type="entry name" value="Cytidine Deaminase, domain 2"/>
    <property type="match status" value="1"/>
</dbReference>
<evidence type="ECO:0000259" key="7">
    <source>
        <dbReference type="PROSITE" id="PS50249"/>
    </source>
</evidence>
<evidence type="ECO:0000313" key="9">
    <source>
        <dbReference type="Proteomes" id="UP000004594"/>
    </source>
</evidence>